<dbReference type="Pfam" id="PF06985">
    <property type="entry name" value="HET"/>
    <property type="match status" value="1"/>
</dbReference>
<dbReference type="SMART" id="SM00220">
    <property type="entry name" value="S_TKc"/>
    <property type="match status" value="1"/>
</dbReference>
<keyword evidence="3" id="KW-1185">Reference proteome</keyword>
<dbReference type="SUPFAM" id="SSF56112">
    <property type="entry name" value="Protein kinase-like (PK-like)"/>
    <property type="match status" value="1"/>
</dbReference>
<accession>A0A9P4JYF9</accession>
<dbReference type="AlphaFoldDB" id="A0A9P4JYF9"/>
<proteinExistence type="predicted"/>
<dbReference type="InterPro" id="IPR000719">
    <property type="entry name" value="Prot_kinase_dom"/>
</dbReference>
<gene>
    <name evidence="2" type="ORF">CC78DRAFT_525557</name>
</gene>
<dbReference type="Proteomes" id="UP000800093">
    <property type="component" value="Unassembled WGS sequence"/>
</dbReference>
<dbReference type="EMBL" id="ML986730">
    <property type="protein sequence ID" value="KAF2258893.1"/>
    <property type="molecule type" value="Genomic_DNA"/>
</dbReference>
<evidence type="ECO:0000259" key="1">
    <source>
        <dbReference type="PROSITE" id="PS50011"/>
    </source>
</evidence>
<evidence type="ECO:0000313" key="2">
    <source>
        <dbReference type="EMBL" id="KAF2258893.1"/>
    </source>
</evidence>
<reference evidence="3" key="1">
    <citation type="journal article" date="2020" name="Stud. Mycol.">
        <title>101 Dothideomycetes genomes: A test case for predicting lifestyles and emergence of pathogens.</title>
        <authorList>
            <person name="Haridas S."/>
            <person name="Albert R."/>
            <person name="Binder M."/>
            <person name="Bloem J."/>
            <person name="LaButti K."/>
            <person name="Salamov A."/>
            <person name="Andreopoulos B."/>
            <person name="Baker S."/>
            <person name="Barry K."/>
            <person name="Bills G."/>
            <person name="Bluhm B."/>
            <person name="Cannon C."/>
            <person name="Castanera R."/>
            <person name="Culley D."/>
            <person name="Daum C."/>
            <person name="Ezra D."/>
            <person name="Gonzalez J."/>
            <person name="Henrissat B."/>
            <person name="Kuo A."/>
            <person name="Liang C."/>
            <person name="Lipzen A."/>
            <person name="Lutzoni F."/>
            <person name="Magnuson J."/>
            <person name="Mondo S."/>
            <person name="Nolan M."/>
            <person name="Ohm R."/>
            <person name="Pangilinan J."/>
            <person name="Park H.-J."/>
            <person name="Ramirez L."/>
            <person name="Alfaro M."/>
            <person name="Sun H."/>
            <person name="Tritt A."/>
            <person name="Yoshinaga Y."/>
            <person name="Zwiers L.-H."/>
            <person name="Turgeon B."/>
            <person name="Goodwin S."/>
            <person name="Spatafora J."/>
            <person name="Crous P."/>
            <person name="Grigoriev I."/>
        </authorList>
    </citation>
    <scope>NUCLEOTIDE SEQUENCE [LARGE SCALE GENOMIC DNA]</scope>
    <source>
        <strain evidence="3">CBS 304.66</strain>
    </source>
</reference>
<dbReference type="PROSITE" id="PS00108">
    <property type="entry name" value="PROTEIN_KINASE_ST"/>
    <property type="match status" value="1"/>
</dbReference>
<organism evidence="2 3">
    <name type="scientific">Lojkania enalia</name>
    <dbReference type="NCBI Taxonomy" id="147567"/>
    <lineage>
        <taxon>Eukaryota</taxon>
        <taxon>Fungi</taxon>
        <taxon>Dikarya</taxon>
        <taxon>Ascomycota</taxon>
        <taxon>Pezizomycotina</taxon>
        <taxon>Dothideomycetes</taxon>
        <taxon>Pleosporomycetidae</taxon>
        <taxon>Pleosporales</taxon>
        <taxon>Pleosporales incertae sedis</taxon>
        <taxon>Lojkania</taxon>
    </lineage>
</organism>
<dbReference type="CDD" id="cd00180">
    <property type="entry name" value="PKc"/>
    <property type="match status" value="1"/>
</dbReference>
<protein>
    <submittedName>
        <fullName evidence="2">HET-domain-containing protein</fullName>
    </submittedName>
</protein>
<dbReference type="PANTHER" id="PTHR33112">
    <property type="entry name" value="DOMAIN PROTEIN, PUTATIVE-RELATED"/>
    <property type="match status" value="1"/>
</dbReference>
<dbReference type="InterPro" id="IPR011009">
    <property type="entry name" value="Kinase-like_dom_sf"/>
</dbReference>
<dbReference type="PANTHER" id="PTHR33112:SF10">
    <property type="entry name" value="TOL"/>
    <property type="match status" value="1"/>
</dbReference>
<dbReference type="PROSITE" id="PS50011">
    <property type="entry name" value="PROTEIN_KINASE_DOM"/>
    <property type="match status" value="1"/>
</dbReference>
<dbReference type="GO" id="GO:0005524">
    <property type="term" value="F:ATP binding"/>
    <property type="evidence" value="ECO:0007669"/>
    <property type="project" value="InterPro"/>
</dbReference>
<dbReference type="Gene3D" id="1.10.510.10">
    <property type="entry name" value="Transferase(Phosphotransferase) domain 1"/>
    <property type="match status" value="1"/>
</dbReference>
<dbReference type="Pfam" id="PF00069">
    <property type="entry name" value="Pkinase"/>
    <property type="match status" value="1"/>
</dbReference>
<dbReference type="OrthoDB" id="4062651at2759"/>
<feature type="domain" description="Protein kinase" evidence="1">
    <location>
        <begin position="171"/>
        <end position="495"/>
    </location>
</feature>
<dbReference type="InterPro" id="IPR010730">
    <property type="entry name" value="HET"/>
</dbReference>
<name>A0A9P4JYF9_9PLEO</name>
<dbReference type="GO" id="GO:0004672">
    <property type="term" value="F:protein kinase activity"/>
    <property type="evidence" value="ECO:0007669"/>
    <property type="project" value="InterPro"/>
</dbReference>
<comment type="caution">
    <text evidence="2">The sequence shown here is derived from an EMBL/GenBank/DDBJ whole genome shotgun (WGS) entry which is preliminary data.</text>
</comment>
<evidence type="ECO:0000313" key="3">
    <source>
        <dbReference type="Proteomes" id="UP000800093"/>
    </source>
</evidence>
<sequence>MEDSWSESLLEDIDSGMVLSDDPNLQFLPDGVLEKLICEDVVKKVLEKHTSELKTDISTLAKFVCGRAKRLFATLVFAEDEHLIDHFYEHKFEDENLPVSLKVVTEGKSWKVEASLLQNKTKIIDAHPFNDRISWKRRKLADFQNSYQWPFLCPVFVKDQFEYQFHERFRMPFLDKESRSCTESIFSVVEEWRIHHDHIEIDKSMVRPSPNMSLDFGDHPRVAVKSLKKASWTDADFEDVVRAEVRNLEMLRNINHPHLISAIAYYKRGKKHYIMFPWAGQGSLRKLWEKDPPDLDPRYLKWFFTQVCGLSEAIAKLHHQSDDTQFGSPQPNTERSLRHGDLKPENILCFENSAEPSDRKAHQCILKITDVGLSKPHDRVTQMRETRTRTSAGTIIYEPPEVVLDRDKPRSRRYDIWSIGCIYLEFLIWILYGAKGLVQFNEDLRILSTSTTFYYIDKKTKTAKLNEKVQKWVDHIKQDPRCPANTALRCFLELIIQGLLVPDVHNVAVKRTRTLPPDAEFTTPSGLSVTVRSATFRLEDTSTQSYGGRLAANHMYEKMAEILNDTISSKIEWMKWNAPPQQGPGLFGNQLYPSDISKRGFRSRELDNKWDYTPDNEIAERLFADPNFRAGLPQKSEDSKLCNRCDNLPLWVPTCTFSDTLIGLSRKSSFCSLCHFLLEYVQGLSPTTSGNVQFFKIGSFLTCSNAPQQPIVSLYTLPGFQLEACSPNTQIGLPQFPDAGSMSHIKLLTEWIRSCNDTHKCLPRIDTVLPTRVINVGDKESPNVRLSCDTQGRLGKYLALSHRWGSPTQKKRFCTEKDNLKKHEEGIRIADLPKTFRDAIHVTRNLGVQYLWIDSLCIIQNDEEDWEAESKLMEQVFSSAYATIAASCASGTDDGFLKARNERWCVTITNNASDSNFYLCDAIDDFHNDVDQGELNKRGWVLQERALSRRTIYFTEKQTYWECGEGVRCETLTKMKNAKASFLGDANFPHSVDDYVKGKKIKLWQGLYEKYSNLALSFKIDRPIAIRGLEKRLIRTLATVGGYGVFDVFRHRSLLWQRSSDKLARISFPEGRHGSIPSWSWMAYDGGIKYMDVPFGKVTWNEDISSPFKAGSLDSGAKGRLPLDIEAPICELHEDANRHLILDEPGRSFTKPLKCIIIGSNQHSDQDGDRLQYVLVITLIIGNASRTYERAGVGILNNKQIMQAELGKTVYIR</sequence>
<dbReference type="InterPro" id="IPR008271">
    <property type="entry name" value="Ser/Thr_kinase_AS"/>
</dbReference>